<dbReference type="Proteomes" id="UP001056120">
    <property type="component" value="Linkage Group LG24"/>
</dbReference>
<gene>
    <name evidence="1" type="ORF">L1987_72211</name>
</gene>
<protein>
    <submittedName>
        <fullName evidence="1">Uncharacterized protein</fullName>
    </submittedName>
</protein>
<keyword evidence="2" id="KW-1185">Reference proteome</keyword>
<organism evidence="1 2">
    <name type="scientific">Smallanthus sonchifolius</name>
    <dbReference type="NCBI Taxonomy" id="185202"/>
    <lineage>
        <taxon>Eukaryota</taxon>
        <taxon>Viridiplantae</taxon>
        <taxon>Streptophyta</taxon>
        <taxon>Embryophyta</taxon>
        <taxon>Tracheophyta</taxon>
        <taxon>Spermatophyta</taxon>
        <taxon>Magnoliopsida</taxon>
        <taxon>eudicotyledons</taxon>
        <taxon>Gunneridae</taxon>
        <taxon>Pentapetalae</taxon>
        <taxon>asterids</taxon>
        <taxon>campanulids</taxon>
        <taxon>Asterales</taxon>
        <taxon>Asteraceae</taxon>
        <taxon>Asteroideae</taxon>
        <taxon>Heliantheae alliance</taxon>
        <taxon>Millerieae</taxon>
        <taxon>Smallanthus</taxon>
    </lineage>
</organism>
<comment type="caution">
    <text evidence="1">The sequence shown here is derived from an EMBL/GenBank/DDBJ whole genome shotgun (WGS) entry which is preliminary data.</text>
</comment>
<accession>A0ACB9AW93</accession>
<evidence type="ECO:0000313" key="1">
    <source>
        <dbReference type="EMBL" id="KAI3713628.1"/>
    </source>
</evidence>
<name>A0ACB9AW93_9ASTR</name>
<dbReference type="EMBL" id="CM042041">
    <property type="protein sequence ID" value="KAI3713628.1"/>
    <property type="molecule type" value="Genomic_DNA"/>
</dbReference>
<reference evidence="1 2" key="2">
    <citation type="journal article" date="2022" name="Mol. Ecol. Resour.">
        <title>The genomes of chicory, endive, great burdock and yacon provide insights into Asteraceae paleo-polyploidization history and plant inulin production.</title>
        <authorList>
            <person name="Fan W."/>
            <person name="Wang S."/>
            <person name="Wang H."/>
            <person name="Wang A."/>
            <person name="Jiang F."/>
            <person name="Liu H."/>
            <person name="Zhao H."/>
            <person name="Xu D."/>
            <person name="Zhang Y."/>
        </authorList>
    </citation>
    <scope>NUCLEOTIDE SEQUENCE [LARGE SCALE GENOMIC DNA]</scope>
    <source>
        <strain evidence="2">cv. Yunnan</strain>
        <tissue evidence="1">Leaves</tissue>
    </source>
</reference>
<reference evidence="2" key="1">
    <citation type="journal article" date="2022" name="Mol. Ecol. Resour.">
        <title>The genomes of chicory, endive, great burdock and yacon provide insights into Asteraceae palaeo-polyploidization history and plant inulin production.</title>
        <authorList>
            <person name="Fan W."/>
            <person name="Wang S."/>
            <person name="Wang H."/>
            <person name="Wang A."/>
            <person name="Jiang F."/>
            <person name="Liu H."/>
            <person name="Zhao H."/>
            <person name="Xu D."/>
            <person name="Zhang Y."/>
        </authorList>
    </citation>
    <scope>NUCLEOTIDE SEQUENCE [LARGE SCALE GENOMIC DNA]</scope>
    <source>
        <strain evidence="2">cv. Yunnan</strain>
    </source>
</reference>
<proteinExistence type="predicted"/>
<sequence>MWGCLDRYAVWVYATVMYLYILMHLLCLILSSLEVMEAREERRPVKYFKPPLTQDERLEKREKRKQCNRESARRSRLRKQVEFEELQASVETLTNENNLLRDELNRISGECEKLAYANFSLKGELSKHLGSEKLLGDDDYHLSLASGGNN</sequence>
<evidence type="ECO:0000313" key="2">
    <source>
        <dbReference type="Proteomes" id="UP001056120"/>
    </source>
</evidence>